<name>A0A841Y4R1_9LIST</name>
<dbReference type="InterPro" id="IPR010317">
    <property type="entry name" value="WxLIP_PGBD"/>
</dbReference>
<feature type="domain" description="WxL Interacting Protein host binding" evidence="4">
    <location>
        <begin position="152"/>
        <end position="287"/>
    </location>
</feature>
<evidence type="ECO:0000256" key="2">
    <source>
        <dbReference type="SAM" id="SignalP"/>
    </source>
</evidence>
<sequence length="330" mass="37242">MLLIVLIFFGTGTINASAADMNYSVQAIIPENQVDKTKTYYDLKVVAGSKQELSLQVENHSDKKTTLEIGFHTAKTNKNGVINYGGDDKKSDNSLEYNLEELIEGPSTVELKPNETKRITYTLNVPEKVFDGILLGGFYVHKKQEDKEAIAKDVQIENDYSYVIGLKVTENGAEVKPDLKLNSIYPGLQNYRTTVFANIQNIKPVIISGMTVEASIYEKNGEEVLHHTKKENQTMAPNSNYDFGISWDNQPLEPGIYTLKLKAEDGEGNKWSFQKNFEIGKEVKEVNREAVEVDNSLNWWLIGSICLAVIFLIVCLYILFRKKKRKNVDG</sequence>
<evidence type="ECO:0000256" key="1">
    <source>
        <dbReference type="SAM" id="Phobius"/>
    </source>
</evidence>
<dbReference type="InterPro" id="IPR021759">
    <property type="entry name" value="WxLIP_HBD"/>
</dbReference>
<keyword evidence="1" id="KW-0472">Membrane</keyword>
<dbReference type="Pfam" id="PF11797">
    <property type="entry name" value="WxLIP_HBD"/>
    <property type="match status" value="1"/>
</dbReference>
<dbReference type="Proteomes" id="UP000591929">
    <property type="component" value="Unassembled WGS sequence"/>
</dbReference>
<feature type="signal peptide" evidence="2">
    <location>
        <begin position="1"/>
        <end position="18"/>
    </location>
</feature>
<feature type="domain" description="WxL Interacting Protein peptidoglycan binding" evidence="3">
    <location>
        <begin position="23"/>
        <end position="141"/>
    </location>
</feature>
<dbReference type="EMBL" id="JAARPL010000002">
    <property type="protein sequence ID" value="MBC1371297.1"/>
    <property type="molecule type" value="Genomic_DNA"/>
</dbReference>
<evidence type="ECO:0000313" key="6">
    <source>
        <dbReference type="Proteomes" id="UP000591929"/>
    </source>
</evidence>
<dbReference type="RefSeq" id="WP_185376016.1">
    <property type="nucleotide sequence ID" value="NZ_JAARPL010000002.1"/>
</dbReference>
<feature type="transmembrane region" description="Helical" evidence="1">
    <location>
        <begin position="297"/>
        <end position="320"/>
    </location>
</feature>
<evidence type="ECO:0000313" key="5">
    <source>
        <dbReference type="EMBL" id="MBC1371297.1"/>
    </source>
</evidence>
<evidence type="ECO:0000259" key="3">
    <source>
        <dbReference type="Pfam" id="PF06030"/>
    </source>
</evidence>
<reference evidence="5 6" key="1">
    <citation type="submission" date="2020-03" db="EMBL/GenBank/DDBJ databases">
        <title>Soil Listeria distribution.</title>
        <authorList>
            <person name="Liao J."/>
            <person name="Wiedmann M."/>
        </authorList>
    </citation>
    <scope>NUCLEOTIDE SEQUENCE [LARGE SCALE GENOMIC DNA]</scope>
    <source>
        <strain evidence="5 6">FSL L7-1681</strain>
    </source>
</reference>
<proteinExistence type="predicted"/>
<keyword evidence="1" id="KW-1133">Transmembrane helix</keyword>
<gene>
    <name evidence="5" type="ORF">HB847_02865</name>
</gene>
<feature type="chain" id="PRO_5032896911" evidence="2">
    <location>
        <begin position="19"/>
        <end position="330"/>
    </location>
</feature>
<comment type="caution">
    <text evidence="5">The sequence shown here is derived from an EMBL/GenBank/DDBJ whole genome shotgun (WGS) entry which is preliminary data.</text>
</comment>
<dbReference type="AlphaFoldDB" id="A0A841Y4R1"/>
<keyword evidence="1" id="KW-0812">Transmembrane</keyword>
<evidence type="ECO:0000259" key="4">
    <source>
        <dbReference type="Pfam" id="PF11797"/>
    </source>
</evidence>
<dbReference type="Pfam" id="PF06030">
    <property type="entry name" value="WxLIP_PGBD"/>
    <property type="match status" value="1"/>
</dbReference>
<organism evidence="5 6">
    <name type="scientific">Listeria booriae</name>
    <dbReference type="NCBI Taxonomy" id="1552123"/>
    <lineage>
        <taxon>Bacteria</taxon>
        <taxon>Bacillati</taxon>
        <taxon>Bacillota</taxon>
        <taxon>Bacilli</taxon>
        <taxon>Bacillales</taxon>
        <taxon>Listeriaceae</taxon>
        <taxon>Listeria</taxon>
    </lineage>
</organism>
<keyword evidence="2" id="KW-0732">Signal</keyword>
<protein>
    <submittedName>
        <fullName evidence="5">DUF916 and DUF3324 domain-containing protein</fullName>
    </submittedName>
</protein>
<accession>A0A841Y4R1</accession>